<dbReference type="Proteomes" id="UP000234323">
    <property type="component" value="Unassembled WGS sequence"/>
</dbReference>
<name>A0A2I1GT87_9GLOM</name>
<reference evidence="1 2" key="1">
    <citation type="submission" date="2015-10" db="EMBL/GenBank/DDBJ databases">
        <title>Genome analyses suggest a sexual origin of heterokaryosis in a supposedly ancient asexual fungus.</title>
        <authorList>
            <person name="Ropars J."/>
            <person name="Sedzielewska K."/>
            <person name="Noel J."/>
            <person name="Charron P."/>
            <person name="Farinelli L."/>
            <person name="Marton T."/>
            <person name="Kruger M."/>
            <person name="Pelin A."/>
            <person name="Brachmann A."/>
            <person name="Corradi N."/>
        </authorList>
    </citation>
    <scope>NUCLEOTIDE SEQUENCE [LARGE SCALE GENOMIC DNA]</scope>
    <source>
        <strain evidence="1 2">A4</strain>
    </source>
</reference>
<protein>
    <submittedName>
        <fullName evidence="1">Uncharacterized protein</fullName>
    </submittedName>
</protein>
<organism evidence="1 2">
    <name type="scientific">Rhizophagus irregularis</name>
    <dbReference type="NCBI Taxonomy" id="588596"/>
    <lineage>
        <taxon>Eukaryota</taxon>
        <taxon>Fungi</taxon>
        <taxon>Fungi incertae sedis</taxon>
        <taxon>Mucoromycota</taxon>
        <taxon>Glomeromycotina</taxon>
        <taxon>Glomeromycetes</taxon>
        <taxon>Glomerales</taxon>
        <taxon>Glomeraceae</taxon>
        <taxon>Rhizophagus</taxon>
    </lineage>
</organism>
<comment type="caution">
    <text evidence="1">The sequence shown here is derived from an EMBL/GenBank/DDBJ whole genome shotgun (WGS) entry which is preliminary data.</text>
</comment>
<sequence>MNAVNIDSNKLVSYLHGVKADELKLWKVEIPDDRDDQLNLPVSECIHVIAKSLYQPPPQTAIHE</sequence>
<proteinExistence type="predicted"/>
<dbReference type="EMBL" id="LLXI01000792">
    <property type="protein sequence ID" value="PKY49856.1"/>
    <property type="molecule type" value="Genomic_DNA"/>
</dbReference>
<accession>A0A2I1GT87</accession>
<dbReference type="AlphaFoldDB" id="A0A2I1GT87"/>
<evidence type="ECO:0000313" key="1">
    <source>
        <dbReference type="EMBL" id="PKY49856.1"/>
    </source>
</evidence>
<keyword evidence="2" id="KW-1185">Reference proteome</keyword>
<evidence type="ECO:0000313" key="2">
    <source>
        <dbReference type="Proteomes" id="UP000234323"/>
    </source>
</evidence>
<gene>
    <name evidence="1" type="ORF">RhiirA4_465998</name>
</gene>